<gene>
    <name evidence="1" type="ORF">JFY71_07905</name>
</gene>
<evidence type="ECO:0000313" key="1">
    <source>
        <dbReference type="EMBL" id="QQK07243.1"/>
    </source>
</evidence>
<organism evidence="1 2">
    <name type="scientific">Miniphocaeibacter halophilus</name>
    <dbReference type="NCBI Taxonomy" id="2931922"/>
    <lineage>
        <taxon>Bacteria</taxon>
        <taxon>Bacillati</taxon>
        <taxon>Bacillota</taxon>
        <taxon>Tissierellia</taxon>
        <taxon>Tissierellales</taxon>
        <taxon>Peptoniphilaceae</taxon>
        <taxon>Miniphocaeibacter</taxon>
    </lineage>
</organism>
<reference evidence="1 2" key="1">
    <citation type="journal article" date="2022" name="Int. J. Syst. Evol. Microbiol.">
        <title>Miniphocaeibacter halophilus sp. nov., an ammonium-tolerant acetate-producing bacterium isolated from a biogas system.</title>
        <authorList>
            <person name="Schnurer A."/>
            <person name="Singh A."/>
            <person name="Bi S."/>
            <person name="Qiao W."/>
            <person name="Westerholm M."/>
        </authorList>
    </citation>
    <scope>NUCLEOTIDE SEQUENCE [LARGE SCALE GENOMIC DNA]</scope>
    <source>
        <strain evidence="1 2">AMB_01</strain>
    </source>
</reference>
<sequence>MEFIINGFTNLWDFTLTAFKNDWFGALSTIILYFLLSRPIYHFRGVKSKFDALDRSLFESLLLVFILSYLILLASLIIETFDNSPGAVLRQLEKLNILTFSKLIVSLTLISYILSRFSKREREFDKLVKEELPKKSKEFNKGIEEYKKEYKEEFNETISDIKKKVVNPLKRNNNNSKN</sequence>
<protein>
    <submittedName>
        <fullName evidence="1">Uncharacterized protein</fullName>
    </submittedName>
</protein>
<dbReference type="EMBL" id="CP066744">
    <property type="protein sequence ID" value="QQK07243.1"/>
    <property type="molecule type" value="Genomic_DNA"/>
</dbReference>
<accession>A0AC61MPV1</accession>
<name>A0AC61MPV1_9FIRM</name>
<keyword evidence="2" id="KW-1185">Reference proteome</keyword>
<proteinExistence type="predicted"/>
<dbReference type="Proteomes" id="UP000595814">
    <property type="component" value="Chromosome"/>
</dbReference>
<evidence type="ECO:0000313" key="2">
    <source>
        <dbReference type="Proteomes" id="UP000595814"/>
    </source>
</evidence>